<reference evidence="3 4" key="1">
    <citation type="submission" date="2019-05" db="EMBL/GenBank/DDBJ databases">
        <title>Psychrobacillus vulpis sp. nov., a new species isolated from feces of a red fox that inhabits in The Tablas de Daimiel Natural Park, Albacete, Spain.</title>
        <authorList>
            <person name="Rodriguez M."/>
            <person name="Reina J.C."/>
            <person name="Bejar V."/>
            <person name="Llamas I."/>
        </authorList>
    </citation>
    <scope>NUCLEOTIDE SEQUENCE [LARGE SCALE GENOMIC DNA]</scope>
    <source>
        <strain evidence="3 4">NEAU-3TGS17</strain>
    </source>
</reference>
<dbReference type="AlphaFoldDB" id="A0A544THA4"/>
<accession>A0A544THA4</accession>
<evidence type="ECO:0000313" key="3">
    <source>
        <dbReference type="EMBL" id="TQR16814.1"/>
    </source>
</evidence>
<dbReference type="NCBIfam" id="TIGR00762">
    <property type="entry name" value="DegV"/>
    <property type="match status" value="1"/>
</dbReference>
<proteinExistence type="predicted"/>
<organism evidence="3 4">
    <name type="scientific">Psychrobacillus lasiicapitis</name>
    <dbReference type="NCBI Taxonomy" id="1636719"/>
    <lineage>
        <taxon>Bacteria</taxon>
        <taxon>Bacillati</taxon>
        <taxon>Bacillota</taxon>
        <taxon>Bacilli</taxon>
        <taxon>Bacillales</taxon>
        <taxon>Bacillaceae</taxon>
        <taxon>Psychrobacillus</taxon>
    </lineage>
</organism>
<dbReference type="PANTHER" id="PTHR33434">
    <property type="entry name" value="DEGV DOMAIN-CONTAINING PROTEIN DR_1986-RELATED"/>
    <property type="match status" value="1"/>
</dbReference>
<dbReference type="Proteomes" id="UP000317316">
    <property type="component" value="Unassembled WGS sequence"/>
</dbReference>
<protein>
    <submittedName>
        <fullName evidence="3">DegV family protein</fullName>
    </submittedName>
</protein>
<dbReference type="Gene3D" id="3.30.1180.10">
    <property type="match status" value="1"/>
</dbReference>
<dbReference type="InterPro" id="IPR050270">
    <property type="entry name" value="DegV_domain_contain"/>
</dbReference>
<dbReference type="InterPro" id="IPR043168">
    <property type="entry name" value="DegV_C"/>
</dbReference>
<dbReference type="RefSeq" id="WP_142537057.1">
    <property type="nucleotide sequence ID" value="NZ_BMIE01000002.1"/>
</dbReference>
<dbReference type="EMBL" id="VDGH01000001">
    <property type="protein sequence ID" value="TQR16814.1"/>
    <property type="molecule type" value="Genomic_DNA"/>
</dbReference>
<evidence type="ECO:0000256" key="2">
    <source>
        <dbReference type="ARBA" id="ARBA00023121"/>
    </source>
</evidence>
<keyword evidence="2" id="KW-0446">Lipid-binding</keyword>
<dbReference type="Gene3D" id="3.40.50.10170">
    <property type="match status" value="1"/>
</dbReference>
<dbReference type="SUPFAM" id="SSF82549">
    <property type="entry name" value="DAK1/DegV-like"/>
    <property type="match status" value="1"/>
</dbReference>
<keyword evidence="4" id="KW-1185">Reference proteome</keyword>
<dbReference type="InterPro" id="IPR003797">
    <property type="entry name" value="DegV"/>
</dbReference>
<gene>
    <name evidence="3" type="ORF">FG382_01250</name>
</gene>
<dbReference type="PANTHER" id="PTHR33434:SF8">
    <property type="entry name" value="DEGV DOMAIN-CONTAINING PROTEIN SPR1019"/>
    <property type="match status" value="1"/>
</dbReference>
<dbReference type="Pfam" id="PF02645">
    <property type="entry name" value="DegV"/>
    <property type="match status" value="1"/>
</dbReference>
<dbReference type="OrthoDB" id="5429275at2"/>
<sequence>MPKVHIVTDSTADLTNELIKQYNIHIVPLSIHIDGDSYIDGVTIHPEEFLEKMATSNELPKSSQPPVGVFKELYDELGANGDRIISIHMTGAMSGTVKSAQAAAEMTASDVTVMDSQFISFALGFQVEEAAKMAADDHSVEDIIKKLEEARVKTKLFVVVDTLENLVKGGRIGKGKAMLGSLLSIKPIASLTDGEYTPVAKVRSHKQVVNYLFNEFVKDTKGKIVKAVGISHANGFSMAIPLKNLIEESGFKQIQMSFTSPVISTHTGPGAIGFMYMTE</sequence>
<name>A0A544THA4_9BACI</name>
<dbReference type="GO" id="GO:0008289">
    <property type="term" value="F:lipid binding"/>
    <property type="evidence" value="ECO:0007669"/>
    <property type="project" value="UniProtKB-KW"/>
</dbReference>
<evidence type="ECO:0000256" key="1">
    <source>
        <dbReference type="ARBA" id="ARBA00003238"/>
    </source>
</evidence>
<dbReference type="PROSITE" id="PS51482">
    <property type="entry name" value="DEGV"/>
    <property type="match status" value="1"/>
</dbReference>
<comment type="function">
    <text evidence="1">May bind long-chain fatty acids, such as palmitate, and may play a role in lipid transport or fatty acid metabolism.</text>
</comment>
<evidence type="ECO:0000313" key="4">
    <source>
        <dbReference type="Proteomes" id="UP000317316"/>
    </source>
</evidence>
<comment type="caution">
    <text evidence="3">The sequence shown here is derived from an EMBL/GenBank/DDBJ whole genome shotgun (WGS) entry which is preliminary data.</text>
</comment>